<dbReference type="Pfam" id="PF00931">
    <property type="entry name" value="NB-ARC"/>
    <property type="match status" value="1"/>
</dbReference>
<evidence type="ECO:0000256" key="1">
    <source>
        <dbReference type="ARBA" id="ARBA00011982"/>
    </source>
</evidence>
<dbReference type="SUPFAM" id="SSF46785">
    <property type="entry name" value="Winged helix' DNA-binding domain"/>
    <property type="match status" value="1"/>
</dbReference>
<evidence type="ECO:0000256" key="5">
    <source>
        <dbReference type="ARBA" id="ARBA00022821"/>
    </source>
</evidence>
<dbReference type="InterPro" id="IPR002182">
    <property type="entry name" value="NB-ARC"/>
</dbReference>
<keyword evidence="2" id="KW-0433">Leucine-rich repeat</keyword>
<keyword evidence="6" id="KW-0520">NAD</keyword>
<dbReference type="FunFam" id="3.40.50.10140:FF:000007">
    <property type="entry name" value="Disease resistance protein (TIR-NBS-LRR class)"/>
    <property type="match status" value="1"/>
</dbReference>
<dbReference type="Gene3D" id="3.40.50.300">
    <property type="entry name" value="P-loop containing nucleotide triphosphate hydrolases"/>
    <property type="match status" value="1"/>
</dbReference>
<keyword evidence="5" id="KW-0611">Plant defense</keyword>
<evidence type="ECO:0000259" key="9">
    <source>
        <dbReference type="PROSITE" id="PS50104"/>
    </source>
</evidence>
<evidence type="ECO:0000256" key="7">
    <source>
        <dbReference type="ARBA" id="ARBA00047304"/>
    </source>
</evidence>
<dbReference type="Gene3D" id="1.10.8.430">
    <property type="entry name" value="Helical domain of apoptotic protease-activating factors"/>
    <property type="match status" value="1"/>
</dbReference>
<evidence type="ECO:0000256" key="6">
    <source>
        <dbReference type="ARBA" id="ARBA00023027"/>
    </source>
</evidence>
<dbReference type="Pfam" id="PF07725">
    <property type="entry name" value="LRR_3"/>
    <property type="match status" value="1"/>
</dbReference>
<dbReference type="SUPFAM" id="SSF52058">
    <property type="entry name" value="L domain-like"/>
    <property type="match status" value="1"/>
</dbReference>
<evidence type="ECO:0000256" key="4">
    <source>
        <dbReference type="ARBA" id="ARBA00022801"/>
    </source>
</evidence>
<dbReference type="SMART" id="SM00255">
    <property type="entry name" value="TIR"/>
    <property type="match status" value="1"/>
</dbReference>
<dbReference type="Pfam" id="PF01582">
    <property type="entry name" value="TIR"/>
    <property type="match status" value="1"/>
</dbReference>
<dbReference type="Pfam" id="PF23282">
    <property type="entry name" value="WHD_ROQ1"/>
    <property type="match status" value="1"/>
</dbReference>
<dbReference type="InterPro" id="IPR001611">
    <property type="entry name" value="Leu-rich_rpt"/>
</dbReference>
<dbReference type="InterPro" id="IPR058192">
    <property type="entry name" value="WHD_ROQ1-like"/>
</dbReference>
<dbReference type="Pfam" id="PF00560">
    <property type="entry name" value="LRR_1"/>
    <property type="match status" value="1"/>
</dbReference>
<dbReference type="PRINTS" id="PR00364">
    <property type="entry name" value="DISEASERSIST"/>
</dbReference>
<dbReference type="Gene3D" id="3.80.10.10">
    <property type="entry name" value="Ribonuclease Inhibitor"/>
    <property type="match status" value="2"/>
</dbReference>
<dbReference type="InterPro" id="IPR036390">
    <property type="entry name" value="WH_DNA-bd_sf"/>
</dbReference>
<dbReference type="GO" id="GO:0043531">
    <property type="term" value="F:ADP binding"/>
    <property type="evidence" value="ECO:0007669"/>
    <property type="project" value="InterPro"/>
</dbReference>
<dbReference type="SUPFAM" id="SSF52200">
    <property type="entry name" value="Toll/Interleukin receptor TIR domain"/>
    <property type="match status" value="1"/>
</dbReference>
<comment type="caution">
    <text evidence="10">The sequence shown here is derived from an EMBL/GenBank/DDBJ whole genome shotgun (WGS) entry which is preliminary data.</text>
</comment>
<dbReference type="FunFam" id="3.80.10.10:FF:000386">
    <property type="entry name" value="Disease resistance protein RPS4"/>
    <property type="match status" value="1"/>
</dbReference>
<dbReference type="PANTHER" id="PTHR11017">
    <property type="entry name" value="LEUCINE-RICH REPEAT-CONTAINING PROTEIN"/>
    <property type="match status" value="1"/>
</dbReference>
<evidence type="ECO:0000256" key="8">
    <source>
        <dbReference type="SAM" id="Coils"/>
    </source>
</evidence>
<keyword evidence="4" id="KW-0378">Hydrolase</keyword>
<reference evidence="10" key="1">
    <citation type="submission" date="2022-08" db="EMBL/GenBank/DDBJ databases">
        <authorList>
            <person name="Gutierrez-Valencia J."/>
        </authorList>
    </citation>
    <scope>NUCLEOTIDE SEQUENCE</scope>
</reference>
<organism evidence="10 11">
    <name type="scientific">Linum tenue</name>
    <dbReference type="NCBI Taxonomy" id="586396"/>
    <lineage>
        <taxon>Eukaryota</taxon>
        <taxon>Viridiplantae</taxon>
        <taxon>Streptophyta</taxon>
        <taxon>Embryophyta</taxon>
        <taxon>Tracheophyta</taxon>
        <taxon>Spermatophyta</taxon>
        <taxon>Magnoliopsida</taxon>
        <taxon>eudicotyledons</taxon>
        <taxon>Gunneridae</taxon>
        <taxon>Pentapetalae</taxon>
        <taxon>rosids</taxon>
        <taxon>fabids</taxon>
        <taxon>Malpighiales</taxon>
        <taxon>Linaceae</taxon>
        <taxon>Linum</taxon>
    </lineage>
</organism>
<dbReference type="InterPro" id="IPR035897">
    <property type="entry name" value="Toll_tir_struct_dom_sf"/>
</dbReference>
<feature type="domain" description="TIR" evidence="9">
    <location>
        <begin position="13"/>
        <end position="193"/>
    </location>
</feature>
<dbReference type="InterPro" id="IPR042197">
    <property type="entry name" value="Apaf_helical"/>
</dbReference>
<dbReference type="EMBL" id="CAMGYJ010000010">
    <property type="protein sequence ID" value="CAI0556433.1"/>
    <property type="molecule type" value="Genomic_DNA"/>
</dbReference>
<dbReference type="PROSITE" id="PS50104">
    <property type="entry name" value="TIR"/>
    <property type="match status" value="1"/>
</dbReference>
<accession>A0AAV0RFQ0</accession>
<dbReference type="Proteomes" id="UP001154282">
    <property type="component" value="Unassembled WGS sequence"/>
</dbReference>
<keyword evidence="8" id="KW-0175">Coiled coil</keyword>
<sequence length="1260" mass="142069">MASPSIEPPPPPWIYQVFLSFRGGDTRNNFVDHLYKELTIKGVYAFRDDSKLERGSSIAPALFQAIEDSRAAIVVLSPNYASSDWCLDELVKILECRESLGRMVVPVFHNVDPSDVEKLSGSFGLGFSELRERLLKEEMGMEMETETETEVEKKVKRWKEALSEVATISGWDSRYREEAAFIEQIVRDISDKVMCAPSSDAGELVGMGSRLEEIDELLQLDTNIVRMVGIWGLSGIGKTTAARVMFDRHSRQFEASCFLTNVADKFRLHGESALQHELLSKTLLERDLRTWPLGKGCNLIKERLSQRKVLLVFDDVDDLQQVELLANKLNWFGPGSRIIVISQDKQLLEAHGVNVIYEAKCLEDDEALQLFSHYAFHQNQPKKDYWELSHGFVYYASGLPLALKVLGSFLYNKSTCQWQNELNKLEKFPNRKIQDVLKMSYDGLEELDKKVFLDLACFFNGENVDEVRDILDACGFFPERAFGVLIDNAIVTISNGKLYMHGLLQQLGREIVREEAEENGKRSRLWKPDDVYYVLAKGTGTKRVEGLFLDMAKSREMCLSPKAFEKMFKLRLLKLHNLEPSQGRYKVQLLDECVQSLSDELRYLRWDGFPSKSLPSHFCPENLVELNLPFSNIEQLWPGKQQLGYLKLINLSHSNLTKIPDLSAAQKLEILNLQDCTSLVELSSIQFLTKLKSLNLKGCKSLGTVPNVVGLKLLETLDLSDCSQLGTLPELPRNLKYLYVGGTAIEELPSSLGGLAFLVILDVKNCTRLQQIPISSKLNSLESLDISGCPHLLKRLSGNGNGELPESVGCCSSCMSHMDIDTENTTCFQGTSGKRDRSSPPTCAHITKKMEENEEVTFPAQVAPQRKLFKLIKEAKTNSTCNGGVPQMSERRTSTASDRLKAYARNGFEKYFANAQLLPKLTEAELVKKLDEIQTSIKLPLEHEQPNGFRHIEYETDVLFHISDTVRTAIPYGEPELFQVSVTPASISTNGTIASKLQISFSSKTSKASCMKGSAISSQSFSSLQVSSRNLLQKLSTRGCGDQTEKSAYPKLNGKIIQGSKLDSNGLNNIHHYRQILAEYMTMSVEAIHQANAFDTIERTTYALIQHSTDEPAEKTELENLLTILAKFKTTIPGTMITMKMAHAKRTSHPIKTTMVDARLVLGQEKLSWLESRSRVVTEEEERIDADIRRLMARKKKLAERKGRIAVQLERTAEKVMKDLGKVERLEEEIKEADEKWVEGKESLDAANASWRAMRERLKL</sequence>
<dbReference type="FunFam" id="1.10.8.430:FF:000002">
    <property type="entry name" value="Disease resistance protein (TIR-NBS-LRR class)"/>
    <property type="match status" value="1"/>
</dbReference>
<comment type="catalytic activity">
    <reaction evidence="7">
        <text>NAD(+) + H2O = ADP-D-ribose + nicotinamide + H(+)</text>
        <dbReference type="Rhea" id="RHEA:16301"/>
        <dbReference type="ChEBI" id="CHEBI:15377"/>
        <dbReference type="ChEBI" id="CHEBI:15378"/>
        <dbReference type="ChEBI" id="CHEBI:17154"/>
        <dbReference type="ChEBI" id="CHEBI:57540"/>
        <dbReference type="ChEBI" id="CHEBI:57967"/>
        <dbReference type="EC" id="3.2.2.6"/>
    </reaction>
    <physiologicalReaction direction="left-to-right" evidence="7">
        <dbReference type="Rhea" id="RHEA:16302"/>
    </physiologicalReaction>
</comment>
<name>A0AAV0RFQ0_9ROSI</name>
<dbReference type="InterPro" id="IPR000157">
    <property type="entry name" value="TIR_dom"/>
</dbReference>
<evidence type="ECO:0000313" key="10">
    <source>
        <dbReference type="EMBL" id="CAI0556433.1"/>
    </source>
</evidence>
<feature type="coiled-coil region" evidence="8">
    <location>
        <begin position="1181"/>
        <end position="1243"/>
    </location>
</feature>
<keyword evidence="11" id="KW-1185">Reference proteome</keyword>
<proteinExistence type="predicted"/>
<dbReference type="InterPro" id="IPR032675">
    <property type="entry name" value="LRR_dom_sf"/>
</dbReference>
<dbReference type="GO" id="GO:0006952">
    <property type="term" value="P:defense response"/>
    <property type="evidence" value="ECO:0007669"/>
    <property type="project" value="UniProtKB-KW"/>
</dbReference>
<dbReference type="SUPFAM" id="SSF52540">
    <property type="entry name" value="P-loop containing nucleoside triphosphate hydrolases"/>
    <property type="match status" value="1"/>
</dbReference>
<dbReference type="Gene3D" id="3.40.50.10140">
    <property type="entry name" value="Toll/interleukin-1 receptor homology (TIR) domain"/>
    <property type="match status" value="1"/>
</dbReference>
<dbReference type="InterPro" id="IPR044974">
    <property type="entry name" value="Disease_R_plants"/>
</dbReference>
<evidence type="ECO:0000256" key="2">
    <source>
        <dbReference type="ARBA" id="ARBA00022614"/>
    </source>
</evidence>
<dbReference type="GO" id="GO:0061809">
    <property type="term" value="F:NAD+ nucleosidase activity, cyclic ADP-ribose generating"/>
    <property type="evidence" value="ECO:0007669"/>
    <property type="project" value="UniProtKB-EC"/>
</dbReference>
<dbReference type="EC" id="3.2.2.6" evidence="1"/>
<protein>
    <recommendedName>
        <fullName evidence="1">ADP-ribosyl cyclase/cyclic ADP-ribose hydrolase</fullName>
        <ecNumber evidence="1">3.2.2.6</ecNumber>
    </recommendedName>
</protein>
<dbReference type="GO" id="GO:0007165">
    <property type="term" value="P:signal transduction"/>
    <property type="evidence" value="ECO:0007669"/>
    <property type="project" value="InterPro"/>
</dbReference>
<evidence type="ECO:0000256" key="3">
    <source>
        <dbReference type="ARBA" id="ARBA00022737"/>
    </source>
</evidence>
<gene>
    <name evidence="10" type="ORF">LITE_LOCUS47974</name>
</gene>
<evidence type="ECO:0000313" key="11">
    <source>
        <dbReference type="Proteomes" id="UP001154282"/>
    </source>
</evidence>
<dbReference type="AlphaFoldDB" id="A0AAV0RFQ0"/>
<dbReference type="InterPro" id="IPR011713">
    <property type="entry name" value="Leu-rich_rpt_3"/>
</dbReference>
<dbReference type="PANTHER" id="PTHR11017:SF566">
    <property type="entry name" value="ADP-RIBOSYL CYCLASE_CYCLIC ADP-RIBOSE HYDROLASE"/>
    <property type="match status" value="1"/>
</dbReference>
<keyword evidence="3" id="KW-0677">Repeat</keyword>
<dbReference type="InterPro" id="IPR027417">
    <property type="entry name" value="P-loop_NTPase"/>
</dbReference>